<comment type="caution">
    <text evidence="2">The sequence shown here is derived from an EMBL/GenBank/DDBJ whole genome shotgun (WGS) entry which is preliminary data.</text>
</comment>
<dbReference type="EMBL" id="QLTT01000001">
    <property type="protein sequence ID" value="RAS69742.1"/>
    <property type="molecule type" value="Genomic_DNA"/>
</dbReference>
<dbReference type="Proteomes" id="UP000248714">
    <property type="component" value="Unassembled WGS sequence"/>
</dbReference>
<evidence type="ECO:0000313" key="3">
    <source>
        <dbReference type="Proteomes" id="UP000248714"/>
    </source>
</evidence>
<gene>
    <name evidence="2" type="ORF">C8D87_10141</name>
</gene>
<dbReference type="InterPro" id="IPR003737">
    <property type="entry name" value="GlcNAc_PI_deacetylase-related"/>
</dbReference>
<protein>
    <submittedName>
        <fullName evidence="2">LmbE family N-acetylglucosaminyl deacetylase</fullName>
    </submittedName>
</protein>
<sequence>MMRFDLGQPDTLVLLGAHCDDIAIGAGGLLLSLCRRWPGIEVRALVLTGMGTEREMEEQKALASLCPRASLDLTVLDLPDGRMPSRWEEVKSALEVVRSEIAEQAVVIGPHRGDAHQDHRCLAEIVPSVFRGHLLLGYEIVKWDADLGQPSVFFPLDDEVAEEKVEVLHAHYRSQVGRQWFDREAFLGLARLRGVQSRSRYAEAFYTDKVVLGGG</sequence>
<proteinExistence type="predicted"/>
<dbReference type="SUPFAM" id="SSF102588">
    <property type="entry name" value="LmbE-like"/>
    <property type="match status" value="1"/>
</dbReference>
<organism evidence="2 3">
    <name type="scientific">Lentzea atacamensis</name>
    <dbReference type="NCBI Taxonomy" id="531938"/>
    <lineage>
        <taxon>Bacteria</taxon>
        <taxon>Bacillati</taxon>
        <taxon>Actinomycetota</taxon>
        <taxon>Actinomycetes</taxon>
        <taxon>Pseudonocardiales</taxon>
        <taxon>Pseudonocardiaceae</taxon>
        <taxon>Lentzea</taxon>
    </lineage>
</organism>
<keyword evidence="3" id="KW-1185">Reference proteome</keyword>
<dbReference type="InterPro" id="IPR024078">
    <property type="entry name" value="LmbE-like_dom_sf"/>
</dbReference>
<dbReference type="Gene3D" id="3.40.50.10320">
    <property type="entry name" value="LmbE-like"/>
    <property type="match status" value="1"/>
</dbReference>
<name>A0ABX9EEX9_9PSEU</name>
<dbReference type="Pfam" id="PF02585">
    <property type="entry name" value="PIG-L"/>
    <property type="match status" value="1"/>
</dbReference>
<accession>A0ABX9EEX9</accession>
<evidence type="ECO:0000256" key="1">
    <source>
        <dbReference type="ARBA" id="ARBA00022833"/>
    </source>
</evidence>
<evidence type="ECO:0000313" key="2">
    <source>
        <dbReference type="EMBL" id="RAS69742.1"/>
    </source>
</evidence>
<dbReference type="RefSeq" id="WP_112225041.1">
    <property type="nucleotide sequence ID" value="NZ_QLTT01000001.1"/>
</dbReference>
<reference evidence="2 3" key="1">
    <citation type="submission" date="2018-06" db="EMBL/GenBank/DDBJ databases">
        <title>Genomic Encyclopedia of Type Strains, Phase IV (KMG-IV): sequencing the most valuable type-strain genomes for metagenomic binning, comparative biology and taxonomic classification.</title>
        <authorList>
            <person name="Goeker M."/>
        </authorList>
    </citation>
    <scope>NUCLEOTIDE SEQUENCE [LARGE SCALE GENOMIC DNA]</scope>
    <source>
        <strain evidence="2 3">DSM 45479</strain>
    </source>
</reference>
<keyword evidence="1" id="KW-0862">Zinc</keyword>